<gene>
    <name evidence="2" type="ORF">OsI_19435</name>
</gene>
<evidence type="ECO:0000313" key="2">
    <source>
        <dbReference type="EMBL" id="EEC78965.1"/>
    </source>
</evidence>
<keyword evidence="1" id="KW-0472">Membrane</keyword>
<dbReference type="EMBL" id="CM000130">
    <property type="protein sequence ID" value="EEC78965.1"/>
    <property type="molecule type" value="Genomic_DNA"/>
</dbReference>
<dbReference type="Gramene" id="BGIOSGA019604-TA">
    <property type="protein sequence ID" value="BGIOSGA019604-PA"/>
    <property type="gene ID" value="BGIOSGA019604"/>
</dbReference>
<organism evidence="2 3">
    <name type="scientific">Oryza sativa subsp. indica</name>
    <name type="common">Rice</name>
    <dbReference type="NCBI Taxonomy" id="39946"/>
    <lineage>
        <taxon>Eukaryota</taxon>
        <taxon>Viridiplantae</taxon>
        <taxon>Streptophyta</taxon>
        <taxon>Embryophyta</taxon>
        <taxon>Tracheophyta</taxon>
        <taxon>Spermatophyta</taxon>
        <taxon>Magnoliopsida</taxon>
        <taxon>Liliopsida</taxon>
        <taxon>Poales</taxon>
        <taxon>Poaceae</taxon>
        <taxon>BOP clade</taxon>
        <taxon>Oryzoideae</taxon>
        <taxon>Oryzeae</taxon>
        <taxon>Oryzinae</taxon>
        <taxon>Oryza</taxon>
        <taxon>Oryza sativa</taxon>
    </lineage>
</organism>
<evidence type="ECO:0000256" key="1">
    <source>
        <dbReference type="SAM" id="Phobius"/>
    </source>
</evidence>
<keyword evidence="1" id="KW-0812">Transmembrane</keyword>
<protein>
    <submittedName>
        <fullName evidence="2">Uncharacterized protein</fullName>
    </submittedName>
</protein>
<evidence type="ECO:0000313" key="3">
    <source>
        <dbReference type="Proteomes" id="UP000007015"/>
    </source>
</evidence>
<keyword evidence="3" id="KW-1185">Reference proteome</keyword>
<name>B8AWK4_ORYSI</name>
<proteinExistence type="predicted"/>
<dbReference type="Proteomes" id="UP000007015">
    <property type="component" value="Chromosome 5"/>
</dbReference>
<dbReference type="HOGENOM" id="CLU_2376593_0_0_1"/>
<accession>B8AWK4</accession>
<sequence>MDDDGGDLPLPVGAIRLRLVLPRLPSHATGAGGSPPRVEAKDSLTIVARQSLVIDLVPRCRALGFNMIMSFLIALVVNVSMSYLLPHASMRSTTA</sequence>
<keyword evidence="1" id="KW-1133">Transmembrane helix</keyword>
<feature type="transmembrane region" description="Helical" evidence="1">
    <location>
        <begin position="63"/>
        <end position="85"/>
    </location>
</feature>
<dbReference type="AlphaFoldDB" id="B8AWK4"/>
<reference evidence="2 3" key="1">
    <citation type="journal article" date="2005" name="PLoS Biol.">
        <title>The genomes of Oryza sativa: a history of duplications.</title>
        <authorList>
            <person name="Yu J."/>
            <person name="Wang J."/>
            <person name="Lin W."/>
            <person name="Li S."/>
            <person name="Li H."/>
            <person name="Zhou J."/>
            <person name="Ni P."/>
            <person name="Dong W."/>
            <person name="Hu S."/>
            <person name="Zeng C."/>
            <person name="Zhang J."/>
            <person name="Zhang Y."/>
            <person name="Li R."/>
            <person name="Xu Z."/>
            <person name="Li S."/>
            <person name="Li X."/>
            <person name="Zheng H."/>
            <person name="Cong L."/>
            <person name="Lin L."/>
            <person name="Yin J."/>
            <person name="Geng J."/>
            <person name="Li G."/>
            <person name="Shi J."/>
            <person name="Liu J."/>
            <person name="Lv H."/>
            <person name="Li J."/>
            <person name="Wang J."/>
            <person name="Deng Y."/>
            <person name="Ran L."/>
            <person name="Shi X."/>
            <person name="Wang X."/>
            <person name="Wu Q."/>
            <person name="Li C."/>
            <person name="Ren X."/>
            <person name="Wang J."/>
            <person name="Wang X."/>
            <person name="Li D."/>
            <person name="Liu D."/>
            <person name="Zhang X."/>
            <person name="Ji Z."/>
            <person name="Zhao W."/>
            <person name="Sun Y."/>
            <person name="Zhang Z."/>
            <person name="Bao J."/>
            <person name="Han Y."/>
            <person name="Dong L."/>
            <person name="Ji J."/>
            <person name="Chen P."/>
            <person name="Wu S."/>
            <person name="Liu J."/>
            <person name="Xiao Y."/>
            <person name="Bu D."/>
            <person name="Tan J."/>
            <person name="Yang L."/>
            <person name="Ye C."/>
            <person name="Zhang J."/>
            <person name="Xu J."/>
            <person name="Zhou Y."/>
            <person name="Yu Y."/>
            <person name="Zhang B."/>
            <person name="Zhuang S."/>
            <person name="Wei H."/>
            <person name="Liu B."/>
            <person name="Lei M."/>
            <person name="Yu H."/>
            <person name="Li Y."/>
            <person name="Xu H."/>
            <person name="Wei S."/>
            <person name="He X."/>
            <person name="Fang L."/>
            <person name="Zhang Z."/>
            <person name="Zhang Y."/>
            <person name="Huang X."/>
            <person name="Su Z."/>
            <person name="Tong W."/>
            <person name="Li J."/>
            <person name="Tong Z."/>
            <person name="Li S."/>
            <person name="Ye J."/>
            <person name="Wang L."/>
            <person name="Fang L."/>
            <person name="Lei T."/>
            <person name="Chen C."/>
            <person name="Chen H."/>
            <person name="Xu Z."/>
            <person name="Li H."/>
            <person name="Huang H."/>
            <person name="Zhang F."/>
            <person name="Xu H."/>
            <person name="Li N."/>
            <person name="Zhao C."/>
            <person name="Li S."/>
            <person name="Dong L."/>
            <person name="Huang Y."/>
            <person name="Li L."/>
            <person name="Xi Y."/>
            <person name="Qi Q."/>
            <person name="Li W."/>
            <person name="Zhang B."/>
            <person name="Hu W."/>
            <person name="Zhang Y."/>
            <person name="Tian X."/>
            <person name="Jiao Y."/>
            <person name="Liang X."/>
            <person name="Jin J."/>
            <person name="Gao L."/>
            <person name="Zheng W."/>
            <person name="Hao B."/>
            <person name="Liu S."/>
            <person name="Wang W."/>
            <person name="Yuan L."/>
            <person name="Cao M."/>
            <person name="McDermott J."/>
            <person name="Samudrala R."/>
            <person name="Wang J."/>
            <person name="Wong G.K."/>
            <person name="Yang H."/>
        </authorList>
    </citation>
    <scope>NUCLEOTIDE SEQUENCE [LARGE SCALE GENOMIC DNA]</scope>
    <source>
        <strain evidence="3">cv. 93-11</strain>
    </source>
</reference>